<dbReference type="GeneID" id="9837160"/>
<dbReference type="InterPro" id="IPR011989">
    <property type="entry name" value="ARM-like"/>
</dbReference>
<organism evidence="6 7">
    <name type="scientific">Ostreococcus tauri</name>
    <name type="common">Marine green alga</name>
    <dbReference type="NCBI Taxonomy" id="70448"/>
    <lineage>
        <taxon>Eukaryota</taxon>
        <taxon>Viridiplantae</taxon>
        <taxon>Chlorophyta</taxon>
        <taxon>Mamiellophyceae</taxon>
        <taxon>Mamiellales</taxon>
        <taxon>Bathycoccaceae</taxon>
        <taxon>Ostreococcus</taxon>
    </lineage>
</organism>
<feature type="repeat" description="HEAT" evidence="3">
    <location>
        <begin position="1606"/>
        <end position="1644"/>
    </location>
</feature>
<comment type="caution">
    <text evidence="6">The sequence shown here is derived from an EMBL/GenBank/DDBJ whole genome shotgun (WGS) entry which is preliminary data.</text>
</comment>
<evidence type="ECO:0000256" key="4">
    <source>
        <dbReference type="SAM" id="MobiDB-lite"/>
    </source>
</evidence>
<dbReference type="GO" id="GO:0034198">
    <property type="term" value="P:cellular response to amino acid starvation"/>
    <property type="evidence" value="ECO:0007669"/>
    <property type="project" value="TreeGrafter"/>
</dbReference>
<accession>A0A090M7N7</accession>
<dbReference type="Pfam" id="PF23271">
    <property type="entry name" value="HEAT_GCN1"/>
    <property type="match status" value="1"/>
</dbReference>
<dbReference type="Gene3D" id="1.25.10.10">
    <property type="entry name" value="Leucine-rich Repeat Variant"/>
    <property type="match status" value="7"/>
</dbReference>
<dbReference type="InterPro" id="IPR034085">
    <property type="entry name" value="TOG"/>
</dbReference>
<reference evidence="6 7" key="2">
    <citation type="journal article" date="2014" name="BMC Genomics">
        <title>An improved genome of the model marine alga Ostreococcus tauri unfolds by assessing Illumina de novo assemblies.</title>
        <authorList>
            <person name="Blanc-Mathieu R."/>
            <person name="Verhelst B."/>
            <person name="Derelle E."/>
            <person name="Rombauts S."/>
            <person name="Bouget F.Y."/>
            <person name="Carre I."/>
            <person name="Chateau A."/>
            <person name="Eyre-Walker A."/>
            <person name="Grimsley N."/>
            <person name="Moreau H."/>
            <person name="Piegu B."/>
            <person name="Rivals E."/>
            <person name="Schackwitz W."/>
            <person name="Van de Peer Y."/>
            <person name="Piganeau G."/>
        </authorList>
    </citation>
    <scope>NUCLEOTIDE SEQUENCE [LARGE SCALE GENOMIC DNA]</scope>
    <source>
        <strain evidence="7">OTTH 0595 / CCAP 157/2 / RCC745</strain>
    </source>
</reference>
<evidence type="ECO:0000313" key="7">
    <source>
        <dbReference type="Proteomes" id="UP000009170"/>
    </source>
</evidence>
<dbReference type="Pfam" id="PF24984">
    <property type="entry name" value="HEAT_EF3_GNC1"/>
    <property type="match status" value="1"/>
</dbReference>
<dbReference type="OrthoDB" id="5148094at2759"/>
<reference evidence="7" key="1">
    <citation type="journal article" date="2006" name="Proc. Natl. Acad. Sci. U.S.A.">
        <title>Genome analysis of the smallest free-living eukaryote Ostreococcus tauri unveils many unique features.</title>
        <authorList>
            <person name="Derelle E."/>
            <person name="Ferraz C."/>
            <person name="Rombauts S."/>
            <person name="Rouze P."/>
            <person name="Worden A.Z."/>
            <person name="Robbens S."/>
            <person name="Partensky F."/>
            <person name="Degroeve S."/>
            <person name="Echeynie S."/>
            <person name="Cooke R."/>
            <person name="Saeys Y."/>
            <person name="Wuyts J."/>
            <person name="Jabbari K."/>
            <person name="Bowler C."/>
            <person name="Panaud O."/>
            <person name="Piegu B."/>
            <person name="Ball S.G."/>
            <person name="Ral J.-P."/>
            <person name="Bouget F.-Y."/>
            <person name="Piganeau G."/>
            <person name="De Baets B."/>
            <person name="Picard A."/>
            <person name="Delseny M."/>
            <person name="Demaille J."/>
            <person name="Van de Peer Y."/>
            <person name="Moreau H."/>
        </authorList>
    </citation>
    <scope>NUCLEOTIDE SEQUENCE [LARGE SCALE GENOMIC DNA]</scope>
    <source>
        <strain evidence="7">OTTH 0595 / CCAP 157/2 / RCC745</strain>
    </source>
</reference>
<feature type="domain" description="TOG" evidence="5">
    <location>
        <begin position="1903"/>
        <end position="2121"/>
    </location>
</feature>
<dbReference type="Proteomes" id="UP000009170">
    <property type="component" value="Unassembled WGS sequence"/>
</dbReference>
<comment type="similarity">
    <text evidence="1">Belongs to the GCN1 family.</text>
</comment>
<evidence type="ECO:0000256" key="1">
    <source>
        <dbReference type="ARBA" id="ARBA00007366"/>
    </source>
</evidence>
<dbReference type="EMBL" id="CAID01000007">
    <property type="protein sequence ID" value="CEF98702.1"/>
    <property type="molecule type" value="Genomic_DNA"/>
</dbReference>
<dbReference type="InterPro" id="IPR021133">
    <property type="entry name" value="HEAT_type_2"/>
</dbReference>
<feature type="region of interest" description="Disordered" evidence="4">
    <location>
        <begin position="782"/>
        <end position="801"/>
    </location>
</feature>
<evidence type="ECO:0000256" key="2">
    <source>
        <dbReference type="ARBA" id="ARBA00022737"/>
    </source>
</evidence>
<dbReference type="FunCoup" id="A0A090M7N7">
    <property type="interactions" value="1821"/>
</dbReference>
<evidence type="ECO:0000256" key="3">
    <source>
        <dbReference type="PROSITE-ProRule" id="PRU00103"/>
    </source>
</evidence>
<dbReference type="GO" id="GO:0006417">
    <property type="term" value="P:regulation of translation"/>
    <property type="evidence" value="ECO:0007669"/>
    <property type="project" value="TreeGrafter"/>
</dbReference>
<dbReference type="Pfam" id="PF24993">
    <property type="entry name" value="GNC1_N"/>
    <property type="match status" value="1"/>
</dbReference>
<dbReference type="InterPro" id="IPR056810">
    <property type="entry name" value="GNC1-like_N"/>
</dbReference>
<dbReference type="InParanoid" id="A0A090M7N7"/>
<feature type="domain" description="TOG" evidence="5">
    <location>
        <begin position="1315"/>
        <end position="1545"/>
    </location>
</feature>
<feature type="repeat" description="HEAT" evidence="3">
    <location>
        <begin position="2502"/>
        <end position="2540"/>
    </location>
</feature>
<dbReference type="RefSeq" id="XP_022839420.1">
    <property type="nucleotide sequence ID" value="XM_022983788.1"/>
</dbReference>
<dbReference type="GO" id="GO:0005829">
    <property type="term" value="C:cytosol"/>
    <property type="evidence" value="ECO:0007669"/>
    <property type="project" value="TreeGrafter"/>
</dbReference>
<gene>
    <name evidence="6" type="ORF">OT_ostta07g02240</name>
</gene>
<dbReference type="Pfam" id="PF25801">
    <property type="entry name" value="HEAT_GCN1_C_2"/>
    <property type="match status" value="1"/>
</dbReference>
<name>A0A090M7N7_OSTTA</name>
<evidence type="ECO:0000259" key="5">
    <source>
        <dbReference type="SMART" id="SM01349"/>
    </source>
</evidence>
<dbReference type="SMART" id="SM01349">
    <property type="entry name" value="TOG"/>
    <property type="match status" value="3"/>
</dbReference>
<dbReference type="STRING" id="70448.A0A090M7N7"/>
<dbReference type="InterPro" id="IPR016024">
    <property type="entry name" value="ARM-type_fold"/>
</dbReference>
<evidence type="ECO:0000313" key="6">
    <source>
        <dbReference type="EMBL" id="CEF98702.1"/>
    </source>
</evidence>
<dbReference type="InterPro" id="IPR057546">
    <property type="entry name" value="HEAT_GCN1"/>
</dbReference>
<protein>
    <submittedName>
        <fullName evidence="6">Armadillo-type fold</fullName>
    </submittedName>
</protein>
<proteinExistence type="inferred from homology"/>
<dbReference type="KEGG" id="ota:OT_ostta07g02240"/>
<keyword evidence="2" id="KW-0677">Repeat</keyword>
<keyword evidence="7" id="KW-1185">Reference proteome</keyword>
<dbReference type="PANTHER" id="PTHR23346">
    <property type="entry name" value="TRANSLATIONAL ACTIVATOR GCN1-RELATED"/>
    <property type="match status" value="1"/>
</dbReference>
<dbReference type="Pfam" id="PF24987">
    <property type="entry name" value="HEAT_EF3_N"/>
    <property type="match status" value="1"/>
</dbReference>
<sequence length="2627" mass="279126">MGVCVCVHTVERALADEDATARRTRAAIATAALRSRSNATFVELAADAQTLVKSIVTYARDGRWRRDKRVRASAEACARRASAKSETFRETLVLGASRAVTSGAFGDDECESLSRMVCLVLEEVERVGDGSAATRALETLAKTRARGERAFSSKAFRRAIGAKGCENALGRYFELVKSNSTASPVVCSLVSDAYAVARLTSSDAGSTRKELLEVFCAVVLGGDAKVAKAGITCEAFASVLSDISEEETRDIVIPKIVRQLRRSPEAVLPSVLGCLNTLGADLSAACAEIGPVILPLAKHANEDRRSISLKVVNALVNKSSDPTHLREHVFKPCVDEFSTGKAPKEWNARAGLYGVVESCAYVSDRKVRESMSTEAIDALALQLKSEKQLDAKAVGLTAMTAWLGHAIECPESLVILIKEISKDAAERSSTLQCVARAVGANSVLPHGLSSVIAILTPIAIAGSAKPALRNEGLSALSIILSVAAVDSAVAEALKSSKVWESVPAYFELATMIRFDVVSGQILSATAQCVLSSHGCQATKLDFVDSAIQAMALMSLHPDPKTRAKAREAVRGAVAVGQPATKMLRGLQHWLAQVESGVWDAANWQDSDDGVFPSRYAGATLLSYCEFDEDSREVRLSDELIGEMILLAHHPLVAAPDGRRAGAWNALLARLGGTIDVTEGAAVCRVIMGERGLSSTSTMERIAARKAVAALGRLATDEVLKTILPHALAMLDIDAHNGVSEKEILIFNTAPGSLSTDPVDRPAAAQPQQLKKESGVVSLRPSQVAAGAKASTKPSTKVVDPREAARRVQLADEESIRMRVKDVANKLVDGLEILTAVLEGLGHRARDHVCDIAHGSVFPLLGSKIVPQTTALKAVEALIYCAAARGGAMVLSFPQERQAEALAIRLGAVSLNGAPKPIEIGLNGKPVPIDMHRIGFERRILSDALDLAQEALEDNDPHPLPAPVFGLLFPVVAHALLLPEAPRALRTEALELLAAHTGEDEDGQPILHRPAATVRLLLNTLANATPDLVNLAKPILSDVSRHLRTAEDVLALVDGVESEYRAVRGASLSGLTSAPLDFTSMDEEDASVAIAKLFIARFDTDESNKEIAEEVWVLCGLSGTTPPALDILPFLTHTSGSVRESAIEAFATSVEAQENGMSTSLPKLFGMFNACTSAPGRETLIKGLGACTPSLIARDLPLVSTFLTKVLSDEDSGVRSAAVETGRTMIDAHGAEHTQQLLAVYEAYFDRGGSRGTLTEEAEDQVRQGVVVFLGALAVHLDKEDEKVRAILTRLLEVLSTPSEAVQRSVADCLPPLMKMLSVEEQKALVDALLQQLTMSDAYADRRGAAFGLAGAVKGIGMISLKGMNIMDALKVAIEDKKNPACREGAVMAFELFCTRLGRLFEPYIVSILPMLLVCFGDVTAPVREATQAAARAIMANLSAQGVKLVLPALLCGVDDDKWRTKQGSVQLLGAMSSCAPKQLGACLPQIVPRLSKALIDTHPKVVDAAADALKAVGDVIRNPEIIALSNYLLNAIQDPTKKTRPCLDVLLETTFVNVVDAPSLALILPVLIRGLREPKADMKKKAAKIAGNLSSLVEDPKDMTPYIPMLVPELKKALVDPIPEVRGIAAQALAGLMKGLGEEYFDDLLPWMMSAMQSDGSSVERAGAAQGLSECLAVLSDEHFDALFPEILAGCSHASMAVREGHLTLLKFLPISLGQLFEAHLVDALACVLEGLADEDEPVRDAALNAGRVFVEEFSHSGSSLDLILPAIEDGIIASNWRIRNASVELLGSMLFRIIGSSGKVRAEGGDDADGVSTEAQGQMLSATLGQGRHHSLLAAVYILRSDGTLVVRNAAVHIWKTVVANTPKTLRSIVPLLMQRVISLLASSTDEHKQMASRCLGDVVRKLGERVLLSVLPIIQDGLKSEIPEHREGVALGLAEVLLSSTDSQLEEHYDVIIPIVRDALCDEDETVREAAGLAFDKLFAHGGGQAAGQIVPALLDQLNSSQLALEGLKQVLKAQPNILANVLPSLARPPLTTSTAHTLGALAEVAGTALPPHLPLLVPPLLEAMAEDDEESRAAANAAALSVIKSVPENSSHLLLAEIKRSMTHDHAGCRAAAAKLSGEYAKNAPGYDEGSETEALIKKLFEMFNDSDEVVLVAAWTALGDVTGTIHKAELPDYVECVSRCLTLARDKARRAHKSSHECLIPALCLPKGLAPIVQIFLQGILTAGSADARETATKTLSLAVSSTTPEALKAHIIAITGPLIRVVGDKHPSSVKSAIVESLGVLIRKGGVALKPFVPQLQTTFVKCLTDVNMNVRMKAASAIGLLMMFQSRVDALVNDLISTVESDATEPSIRESTFKAIAGVFAYGGKNITAPNVTRAIEVALSALSSASSGERACAALALSRAFAWSSIEERTETLEKLSSEDSTVEHREAAANALCHLSRANGNLIIENHASVTLNALVRAASDDRAPSRASAARGLGSLIATTASLGKASQYLGKLMPVLSKLLRDAVIEVRFAGVRAIRVILHAAGSSEVSKHFEAFMSVLAEVAVADKSSDVRHQAERAVFRAFNLQNGMDEALQHLRAGGSANGARGRLSDIVLRQLAALPDNSDDDADTPVELDLQS</sequence>
<dbReference type="PROSITE" id="PS50077">
    <property type="entry name" value="HEAT_REPEAT"/>
    <property type="match status" value="2"/>
</dbReference>
<dbReference type="SUPFAM" id="SSF48371">
    <property type="entry name" value="ARM repeat"/>
    <property type="match status" value="4"/>
</dbReference>
<dbReference type="PANTHER" id="PTHR23346:SF7">
    <property type="entry name" value="STALLED RIBOSOME SENSOR GCN1"/>
    <property type="match status" value="1"/>
</dbReference>
<feature type="domain" description="TOG" evidence="5">
    <location>
        <begin position="2202"/>
        <end position="2426"/>
    </location>
</feature>
<dbReference type="GO" id="GO:0019887">
    <property type="term" value="F:protein kinase regulator activity"/>
    <property type="evidence" value="ECO:0007669"/>
    <property type="project" value="TreeGrafter"/>
</dbReference>